<dbReference type="PANTHER" id="PTHR23112">
    <property type="entry name" value="G PROTEIN-COUPLED RECEPTOR 157-RELATED"/>
    <property type="match status" value="1"/>
</dbReference>
<dbReference type="Gene3D" id="1.20.1070.10">
    <property type="entry name" value="Rhodopsin 7-helix transmembrane proteins"/>
    <property type="match status" value="1"/>
</dbReference>
<feature type="compositionally biased region" description="Polar residues" evidence="5">
    <location>
        <begin position="522"/>
        <end position="546"/>
    </location>
</feature>
<organism evidence="9 10">
    <name type="scientific">Aulographum hederae CBS 113979</name>
    <dbReference type="NCBI Taxonomy" id="1176131"/>
    <lineage>
        <taxon>Eukaryota</taxon>
        <taxon>Fungi</taxon>
        <taxon>Dikarya</taxon>
        <taxon>Ascomycota</taxon>
        <taxon>Pezizomycotina</taxon>
        <taxon>Dothideomycetes</taxon>
        <taxon>Pleosporomycetidae</taxon>
        <taxon>Aulographales</taxon>
        <taxon>Aulographaceae</taxon>
    </lineage>
</organism>
<evidence type="ECO:0000256" key="4">
    <source>
        <dbReference type="ARBA" id="ARBA00023136"/>
    </source>
</evidence>
<evidence type="ECO:0000256" key="2">
    <source>
        <dbReference type="ARBA" id="ARBA00022692"/>
    </source>
</evidence>
<evidence type="ECO:0000313" key="9">
    <source>
        <dbReference type="EMBL" id="KAF1990778.1"/>
    </source>
</evidence>
<evidence type="ECO:0000256" key="6">
    <source>
        <dbReference type="SAM" id="Phobius"/>
    </source>
</evidence>
<feature type="domain" description="G protein-coupled receptor GPR1/2/3 C-terminal" evidence="8">
    <location>
        <begin position="404"/>
        <end position="476"/>
    </location>
</feature>
<feature type="transmembrane region" description="Helical" evidence="6">
    <location>
        <begin position="449"/>
        <end position="469"/>
    </location>
</feature>
<evidence type="ECO:0000259" key="7">
    <source>
        <dbReference type="Pfam" id="PF11710"/>
    </source>
</evidence>
<evidence type="ECO:0000259" key="8">
    <source>
        <dbReference type="Pfam" id="PF11970"/>
    </source>
</evidence>
<feature type="compositionally biased region" description="Low complexity" evidence="5">
    <location>
        <begin position="608"/>
        <end position="619"/>
    </location>
</feature>
<feature type="compositionally biased region" description="Basic and acidic residues" evidence="5">
    <location>
        <begin position="591"/>
        <end position="607"/>
    </location>
</feature>
<feature type="transmembrane region" description="Helical" evidence="6">
    <location>
        <begin position="61"/>
        <end position="81"/>
    </location>
</feature>
<keyword evidence="10" id="KW-1185">Reference proteome</keyword>
<feature type="region of interest" description="Disordered" evidence="5">
    <location>
        <begin position="518"/>
        <end position="549"/>
    </location>
</feature>
<feature type="transmembrane region" description="Helical" evidence="6">
    <location>
        <begin position="181"/>
        <end position="208"/>
    </location>
</feature>
<dbReference type="GO" id="GO:0005886">
    <property type="term" value="C:plasma membrane"/>
    <property type="evidence" value="ECO:0007669"/>
    <property type="project" value="TreeGrafter"/>
</dbReference>
<feature type="region of interest" description="Disordered" evidence="5">
    <location>
        <begin position="591"/>
        <end position="643"/>
    </location>
</feature>
<sequence>MVVGRVPGPLDSPITHDIFSTNNSHNVMLLSLCTASCSVAMGMLTFYWFCRMKKRFRHKLIMCLILGDLIRALFYFLFAAVTISGQQIRTSTPFCQTDGFFVAYGTEMSDVSILIISLHGALQILSPSVDPTSSGSLFRYRHYIYACVFILPAVMASLVFIRGVDGYMALGAFCSLPLRPFWYRLAFAWVPRYLIAFIILGLATAVYVHVAKVFNKSSAASKRLSTVAIPDFRPDRHDSIAPIVTSETSNMDEDTIMPLDFDIERRASLHPSYADPNSRRPSAATTFVNSPMSSRKSAFEWNIPLDKDPFSVTSNGASNSHNRLSNGSTFAGLIHPPSAYDPTTTTRRLSAAPSGPSVTRSFSSLYPRTLSLTRSFSLPFRSSTREPAPPPSPHPINATLITTRLRFKRQLRLLFIYPIIYIFMWIPPFVLHCMQYYDHWAQNPPFGLASVATFCLTFMGCIDATVFCLRERPWRYIPGRDGATGSSGFWRSFMFWEGGFCRWSAQVAAEGDSDDEYDWGYNSDNQHNNNGQRRGSGTNTNNSGSKTRAKTIKTGLKRVASELVQTSKDPIAPLRRMAGERDERLKADAVRARERLEREKMERREKWSATGTATSTSTGDGNGLGPATSRGEALLAELDRVDT</sequence>
<name>A0A6G1HCX1_9PEZI</name>
<dbReference type="GO" id="GO:0007189">
    <property type="term" value="P:adenylate cyclase-activating G protein-coupled receptor signaling pathway"/>
    <property type="evidence" value="ECO:0007669"/>
    <property type="project" value="TreeGrafter"/>
</dbReference>
<dbReference type="Pfam" id="PF11970">
    <property type="entry name" value="GPR_Gpa2_C"/>
    <property type="match status" value="1"/>
</dbReference>
<proteinExistence type="predicted"/>
<accession>A0A6G1HCX1</accession>
<evidence type="ECO:0000313" key="10">
    <source>
        <dbReference type="Proteomes" id="UP000800041"/>
    </source>
</evidence>
<dbReference type="SUPFAM" id="SSF81321">
    <property type="entry name" value="Family A G protein-coupled receptor-like"/>
    <property type="match status" value="1"/>
</dbReference>
<keyword evidence="4 6" id="KW-0472">Membrane</keyword>
<keyword evidence="3 6" id="KW-1133">Transmembrane helix</keyword>
<feature type="domain" description="Glucose receptor Git3-like N-terminal" evidence="7">
    <location>
        <begin position="27"/>
        <end position="215"/>
    </location>
</feature>
<dbReference type="GO" id="GO:0004930">
    <property type="term" value="F:G protein-coupled receptor activity"/>
    <property type="evidence" value="ECO:0007669"/>
    <property type="project" value="TreeGrafter"/>
</dbReference>
<dbReference type="Proteomes" id="UP000800041">
    <property type="component" value="Unassembled WGS sequence"/>
</dbReference>
<feature type="transmembrane region" description="Helical" evidence="6">
    <location>
        <begin position="414"/>
        <end position="437"/>
    </location>
</feature>
<dbReference type="PANTHER" id="PTHR23112:SF37">
    <property type="entry name" value="G PROTEIN-COUPLED RECEPTOR GPR1"/>
    <property type="match status" value="1"/>
</dbReference>
<evidence type="ECO:0000256" key="1">
    <source>
        <dbReference type="ARBA" id="ARBA00004141"/>
    </source>
</evidence>
<keyword evidence="2 6" id="KW-0812">Transmembrane</keyword>
<evidence type="ECO:0000256" key="3">
    <source>
        <dbReference type="ARBA" id="ARBA00022989"/>
    </source>
</evidence>
<dbReference type="Pfam" id="PF11710">
    <property type="entry name" value="Git3"/>
    <property type="match status" value="1"/>
</dbReference>
<feature type="transmembrane region" description="Helical" evidence="6">
    <location>
        <begin position="27"/>
        <end position="49"/>
    </location>
</feature>
<feature type="transmembrane region" description="Helical" evidence="6">
    <location>
        <begin position="143"/>
        <end position="161"/>
    </location>
</feature>
<dbReference type="InterPro" id="IPR023041">
    <property type="entry name" value="Glucose_rcpt_Git3-like_N"/>
</dbReference>
<gene>
    <name evidence="9" type="ORF">K402DRAFT_324379</name>
</gene>
<dbReference type="InterPro" id="IPR022596">
    <property type="entry name" value="GPR1/2/3_C"/>
</dbReference>
<reference evidence="9" key="1">
    <citation type="journal article" date="2020" name="Stud. Mycol.">
        <title>101 Dothideomycetes genomes: a test case for predicting lifestyles and emergence of pathogens.</title>
        <authorList>
            <person name="Haridas S."/>
            <person name="Albert R."/>
            <person name="Binder M."/>
            <person name="Bloem J."/>
            <person name="Labutti K."/>
            <person name="Salamov A."/>
            <person name="Andreopoulos B."/>
            <person name="Baker S."/>
            <person name="Barry K."/>
            <person name="Bills G."/>
            <person name="Bluhm B."/>
            <person name="Cannon C."/>
            <person name="Castanera R."/>
            <person name="Culley D."/>
            <person name="Daum C."/>
            <person name="Ezra D."/>
            <person name="Gonzalez J."/>
            <person name="Henrissat B."/>
            <person name="Kuo A."/>
            <person name="Liang C."/>
            <person name="Lipzen A."/>
            <person name="Lutzoni F."/>
            <person name="Magnuson J."/>
            <person name="Mondo S."/>
            <person name="Nolan M."/>
            <person name="Ohm R."/>
            <person name="Pangilinan J."/>
            <person name="Park H.-J."/>
            <person name="Ramirez L."/>
            <person name="Alfaro M."/>
            <person name="Sun H."/>
            <person name="Tritt A."/>
            <person name="Yoshinaga Y."/>
            <person name="Zwiers L.-H."/>
            <person name="Turgeon B."/>
            <person name="Goodwin S."/>
            <person name="Spatafora J."/>
            <person name="Crous P."/>
            <person name="Grigoriev I."/>
        </authorList>
    </citation>
    <scope>NUCLEOTIDE SEQUENCE</scope>
    <source>
        <strain evidence="9">CBS 113979</strain>
    </source>
</reference>
<protein>
    <submittedName>
        <fullName evidence="9">Uncharacterized protein</fullName>
    </submittedName>
</protein>
<evidence type="ECO:0000256" key="5">
    <source>
        <dbReference type="SAM" id="MobiDB-lite"/>
    </source>
</evidence>
<dbReference type="EMBL" id="ML977141">
    <property type="protein sequence ID" value="KAF1990778.1"/>
    <property type="molecule type" value="Genomic_DNA"/>
</dbReference>
<dbReference type="AlphaFoldDB" id="A0A6G1HCX1"/>
<dbReference type="OrthoDB" id="5368598at2759"/>
<feature type="transmembrane region" description="Helical" evidence="6">
    <location>
        <begin position="101"/>
        <end position="122"/>
    </location>
</feature>
<comment type="subcellular location">
    <subcellularLocation>
        <location evidence="1">Membrane</location>
        <topology evidence="1">Multi-pass membrane protein</topology>
    </subcellularLocation>
</comment>